<keyword evidence="2" id="KW-1185">Reference proteome</keyword>
<comment type="caution">
    <text evidence="1">The sequence shown here is derived from an EMBL/GenBank/DDBJ whole genome shotgun (WGS) entry which is preliminary data.</text>
</comment>
<evidence type="ECO:0000313" key="1">
    <source>
        <dbReference type="EMBL" id="GGD59363.1"/>
    </source>
</evidence>
<name>A0A917DQF4_9BACT</name>
<dbReference type="EMBL" id="BMKK01000004">
    <property type="protein sequence ID" value="GGD59363.1"/>
    <property type="molecule type" value="Genomic_DNA"/>
</dbReference>
<evidence type="ECO:0000313" key="2">
    <source>
        <dbReference type="Proteomes" id="UP000609064"/>
    </source>
</evidence>
<proteinExistence type="predicted"/>
<accession>A0A917DQF4</accession>
<reference evidence="1" key="2">
    <citation type="submission" date="2020-09" db="EMBL/GenBank/DDBJ databases">
        <authorList>
            <person name="Sun Q."/>
            <person name="Zhou Y."/>
        </authorList>
    </citation>
    <scope>NUCLEOTIDE SEQUENCE</scope>
    <source>
        <strain evidence="1">CGMCC 1.15958</strain>
    </source>
</reference>
<dbReference type="AlphaFoldDB" id="A0A917DQF4"/>
<organism evidence="1 2">
    <name type="scientific">Emticicia aquatilis</name>
    <dbReference type="NCBI Taxonomy" id="1537369"/>
    <lineage>
        <taxon>Bacteria</taxon>
        <taxon>Pseudomonadati</taxon>
        <taxon>Bacteroidota</taxon>
        <taxon>Cytophagia</taxon>
        <taxon>Cytophagales</taxon>
        <taxon>Leadbetterellaceae</taxon>
        <taxon>Emticicia</taxon>
    </lineage>
</organism>
<reference evidence="1" key="1">
    <citation type="journal article" date="2014" name="Int. J. Syst. Evol. Microbiol.">
        <title>Complete genome sequence of Corynebacterium casei LMG S-19264T (=DSM 44701T), isolated from a smear-ripened cheese.</title>
        <authorList>
            <consortium name="US DOE Joint Genome Institute (JGI-PGF)"/>
            <person name="Walter F."/>
            <person name="Albersmeier A."/>
            <person name="Kalinowski J."/>
            <person name="Ruckert C."/>
        </authorList>
    </citation>
    <scope>NUCLEOTIDE SEQUENCE</scope>
    <source>
        <strain evidence="1">CGMCC 1.15958</strain>
    </source>
</reference>
<dbReference type="Proteomes" id="UP000609064">
    <property type="component" value="Unassembled WGS sequence"/>
</dbReference>
<protein>
    <recommendedName>
        <fullName evidence="3">Bacterial surface antigen (D15) domain-containing protein</fullName>
    </recommendedName>
</protein>
<evidence type="ECO:0008006" key="3">
    <source>
        <dbReference type="Google" id="ProtNLM"/>
    </source>
</evidence>
<sequence>MVDVGDVWNLIKDKKYKIDTSKAEVGVPLFTVLPGFGYSQLTGFTVLVDGNISFYTYPKTNISVIKITPEYTQKRQFTPILTTSIWSKNNRYNFVSDWRYYKYHVKDFGLGGFTQEDVFNQFSYRFLRFHQVISRAITPDLLIGVGYNFDKHYHVKSLDKLLVTNAENYGVSRSAISSGIVLNALFDTRRNENSPVAGGWYGNISFTHNMTALRSSTNYNSIYADFRHCVSFPKNSKSILAFWNINWLTFGGKAPYFDLPSTLWDTYDNAGRTFIQGRFRGKNMLYYETEYRFNIIKNELLGGAIFVNSQTFAEPSSNQFSKFLYGYGGSLRTKVNKKSNVYFILSYGAGSGGAKGFFFNLGEVF</sequence>
<gene>
    <name evidence="1" type="ORF">GCM10011514_24150</name>
</gene>